<keyword evidence="10" id="KW-1185">Reference proteome</keyword>
<dbReference type="InterPro" id="IPR013106">
    <property type="entry name" value="Ig_V-set"/>
</dbReference>
<dbReference type="AlphaFoldDB" id="A0A6J2VYU8"/>
<dbReference type="GeneID" id="115818082"/>
<dbReference type="SMART" id="SM00406">
    <property type="entry name" value="IGv"/>
    <property type="match status" value="2"/>
</dbReference>
<protein>
    <submittedName>
        <fullName evidence="11">Uncharacterized protein LOC115818082</fullName>
    </submittedName>
</protein>
<evidence type="ECO:0000313" key="11">
    <source>
        <dbReference type="RefSeq" id="XP_030637242.1"/>
    </source>
</evidence>
<evidence type="ECO:0000313" key="10">
    <source>
        <dbReference type="Proteomes" id="UP000504632"/>
    </source>
</evidence>
<dbReference type="GO" id="GO:0009617">
    <property type="term" value="P:response to bacterium"/>
    <property type="evidence" value="ECO:0007669"/>
    <property type="project" value="TreeGrafter"/>
</dbReference>
<evidence type="ECO:0000256" key="3">
    <source>
        <dbReference type="ARBA" id="ARBA00022729"/>
    </source>
</evidence>
<dbReference type="PANTHER" id="PTHR19433:SF133">
    <property type="entry name" value="IMMUNE-TYPE RECEPTOR 5 PRECURSOR-RELATED"/>
    <property type="match status" value="1"/>
</dbReference>
<dbReference type="SMART" id="SM00409">
    <property type="entry name" value="IG"/>
    <property type="match status" value="2"/>
</dbReference>
<keyword evidence="7" id="KW-0325">Glycoprotein</keyword>
<reference evidence="11" key="1">
    <citation type="submission" date="2025-08" db="UniProtKB">
        <authorList>
            <consortium name="RefSeq"/>
        </authorList>
    </citation>
    <scope>IDENTIFICATION</scope>
</reference>
<dbReference type="PANTHER" id="PTHR19433">
    <property type="entry name" value="T-CELL RECEPTOR ALPHA CHAIN V REGION-RELATED"/>
    <property type="match status" value="1"/>
</dbReference>
<accession>A0A6J2VYU8</accession>
<dbReference type="InterPro" id="IPR003599">
    <property type="entry name" value="Ig_sub"/>
</dbReference>
<evidence type="ECO:0000259" key="9">
    <source>
        <dbReference type="PROSITE" id="PS50835"/>
    </source>
</evidence>
<evidence type="ECO:0000256" key="5">
    <source>
        <dbReference type="ARBA" id="ARBA00023136"/>
    </source>
</evidence>
<dbReference type="InterPro" id="IPR013783">
    <property type="entry name" value="Ig-like_fold"/>
</dbReference>
<keyword evidence="3 8" id="KW-0732">Signal</keyword>
<dbReference type="InParanoid" id="A0A6J2VYU8"/>
<dbReference type="Proteomes" id="UP000504632">
    <property type="component" value="Chromosome 1"/>
</dbReference>
<keyword evidence="2" id="KW-1003">Cell membrane</keyword>
<feature type="domain" description="Ig-like" evidence="9">
    <location>
        <begin position="143"/>
        <end position="249"/>
    </location>
</feature>
<keyword evidence="6" id="KW-1015">Disulfide bond</keyword>
<dbReference type="FunCoup" id="A0A6J2VYU8">
    <property type="interactions" value="2"/>
</dbReference>
<dbReference type="InterPro" id="IPR007110">
    <property type="entry name" value="Ig-like_dom"/>
</dbReference>
<name>A0A6J2VYU8_CHACN</name>
<evidence type="ECO:0000256" key="2">
    <source>
        <dbReference type="ARBA" id="ARBA00022475"/>
    </source>
</evidence>
<evidence type="ECO:0000256" key="8">
    <source>
        <dbReference type="SAM" id="SignalP"/>
    </source>
</evidence>
<evidence type="ECO:0000256" key="7">
    <source>
        <dbReference type="ARBA" id="ARBA00023180"/>
    </source>
</evidence>
<dbReference type="SUPFAM" id="SSF48726">
    <property type="entry name" value="Immunoglobulin"/>
    <property type="match status" value="2"/>
</dbReference>
<proteinExistence type="predicted"/>
<dbReference type="GO" id="GO:0002376">
    <property type="term" value="P:immune system process"/>
    <property type="evidence" value="ECO:0007669"/>
    <property type="project" value="UniProtKB-KW"/>
</dbReference>
<dbReference type="RefSeq" id="XP_030637242.1">
    <property type="nucleotide sequence ID" value="XM_030781382.1"/>
</dbReference>
<keyword evidence="4" id="KW-0391">Immunity</keyword>
<keyword evidence="5" id="KW-0472">Membrane</keyword>
<sequence length="259" mass="28892">MIPCWLFLVLLTPACPTAKIQSGGIYQQKRVITAVRGDTVTLRCFLTGETRDVFFWYRQFAGKMPQIVAEMRHFSEPTFNKDLSPSRFQIQKAEDHMNLIIKDIEPSDEATYFCGVQVSYEIVFGEAIFLALKGSNQQTTNSISIVQSPVFESVHPGDSVTLQCTVLAESSTEELNLFWFRSASEESHPGTIYTYKNRSKQCEVNSSTRSCLYGLSKNNLSLSDAGTYYCAVTTCGMVLFGNGTMLEISENQQGKGSVI</sequence>
<organism evidence="10 11">
    <name type="scientific">Chanos chanos</name>
    <name type="common">Milkfish</name>
    <name type="synonym">Mugil chanos</name>
    <dbReference type="NCBI Taxonomy" id="29144"/>
    <lineage>
        <taxon>Eukaryota</taxon>
        <taxon>Metazoa</taxon>
        <taxon>Chordata</taxon>
        <taxon>Craniata</taxon>
        <taxon>Vertebrata</taxon>
        <taxon>Euteleostomi</taxon>
        <taxon>Actinopterygii</taxon>
        <taxon>Neopterygii</taxon>
        <taxon>Teleostei</taxon>
        <taxon>Ostariophysi</taxon>
        <taxon>Gonorynchiformes</taxon>
        <taxon>Chanidae</taxon>
        <taxon>Chanos</taxon>
    </lineage>
</organism>
<feature type="chain" id="PRO_5026900828" evidence="8">
    <location>
        <begin position="23"/>
        <end position="259"/>
    </location>
</feature>
<evidence type="ECO:0000256" key="4">
    <source>
        <dbReference type="ARBA" id="ARBA00022859"/>
    </source>
</evidence>
<comment type="subcellular location">
    <subcellularLocation>
        <location evidence="1">Cell membrane</location>
    </subcellularLocation>
</comment>
<dbReference type="CDD" id="cd00099">
    <property type="entry name" value="IgV"/>
    <property type="match status" value="1"/>
</dbReference>
<dbReference type="Pfam" id="PF07686">
    <property type="entry name" value="V-set"/>
    <property type="match status" value="2"/>
</dbReference>
<evidence type="ECO:0000256" key="6">
    <source>
        <dbReference type="ARBA" id="ARBA00023157"/>
    </source>
</evidence>
<dbReference type="InterPro" id="IPR003598">
    <property type="entry name" value="Ig_sub2"/>
</dbReference>
<dbReference type="OrthoDB" id="8947657at2759"/>
<dbReference type="PROSITE" id="PS50835">
    <property type="entry name" value="IG_LIKE"/>
    <property type="match status" value="2"/>
</dbReference>
<dbReference type="SMART" id="SM00408">
    <property type="entry name" value="IGc2"/>
    <property type="match status" value="1"/>
</dbReference>
<dbReference type="InterPro" id="IPR036179">
    <property type="entry name" value="Ig-like_dom_sf"/>
</dbReference>
<dbReference type="GO" id="GO:0005886">
    <property type="term" value="C:plasma membrane"/>
    <property type="evidence" value="ECO:0007669"/>
    <property type="project" value="UniProtKB-SubCell"/>
</dbReference>
<feature type="domain" description="Ig-like" evidence="9">
    <location>
        <begin position="16"/>
        <end position="117"/>
    </location>
</feature>
<gene>
    <name evidence="11" type="primary">LOC115818082</name>
</gene>
<dbReference type="Gene3D" id="2.60.40.10">
    <property type="entry name" value="Immunoglobulins"/>
    <property type="match status" value="2"/>
</dbReference>
<dbReference type="InterPro" id="IPR052051">
    <property type="entry name" value="TCR_complex_component"/>
</dbReference>
<evidence type="ECO:0000256" key="1">
    <source>
        <dbReference type="ARBA" id="ARBA00004236"/>
    </source>
</evidence>
<feature type="signal peptide" evidence="8">
    <location>
        <begin position="1"/>
        <end position="22"/>
    </location>
</feature>